<evidence type="ECO:0000313" key="2">
    <source>
        <dbReference type="Proteomes" id="UP001153331"/>
    </source>
</evidence>
<proteinExistence type="predicted"/>
<reference evidence="1" key="1">
    <citation type="submission" date="2022-11" db="EMBL/GenBank/DDBJ databases">
        <title>Genome Sequence of Boeremia exigua.</title>
        <authorList>
            <person name="Buettner E."/>
        </authorList>
    </citation>
    <scope>NUCLEOTIDE SEQUENCE</scope>
    <source>
        <strain evidence="1">CU02</strain>
    </source>
</reference>
<name>A0ACC2IE40_9PLEO</name>
<organism evidence="1 2">
    <name type="scientific">Boeremia exigua</name>
    <dbReference type="NCBI Taxonomy" id="749465"/>
    <lineage>
        <taxon>Eukaryota</taxon>
        <taxon>Fungi</taxon>
        <taxon>Dikarya</taxon>
        <taxon>Ascomycota</taxon>
        <taxon>Pezizomycotina</taxon>
        <taxon>Dothideomycetes</taxon>
        <taxon>Pleosporomycetidae</taxon>
        <taxon>Pleosporales</taxon>
        <taxon>Pleosporineae</taxon>
        <taxon>Didymellaceae</taxon>
        <taxon>Boeremia</taxon>
    </lineage>
</organism>
<protein>
    <submittedName>
        <fullName evidence="1">Uncharacterized protein</fullName>
    </submittedName>
</protein>
<dbReference type="Proteomes" id="UP001153331">
    <property type="component" value="Unassembled WGS sequence"/>
</dbReference>
<keyword evidence="2" id="KW-1185">Reference proteome</keyword>
<dbReference type="EMBL" id="JAPHNI010000257">
    <property type="protein sequence ID" value="KAJ8113377.1"/>
    <property type="molecule type" value="Genomic_DNA"/>
</dbReference>
<evidence type="ECO:0000313" key="1">
    <source>
        <dbReference type="EMBL" id="KAJ8113377.1"/>
    </source>
</evidence>
<sequence>MFRRTFECGHPDEFIEARSLGDGETLHNIITFEVFKEHDRANNRPVYIDARCLNCAKTAKRKDDHDPNVQPKKRLGAYISGTSSICKEGLDVIIHDGFERSLERYRRSDHKHMTRRHHPSVSQEEHRAHHLEIQEEAVACPGTWLAVPARRVTNIPIRVMDESETATQRGYVFHSFAGKDRALLQVKVDGKQTDSQNDALQPHSNADPVESLFESKRDQFKCIEDTLLIETRPHATKDGDCPSRKSMSRTEDKGIHLVAKSLGFLSGLRLGRQRKHSNGSVSTANNSEASSLSGGTETCHRHAASRPGSCKKESAVTEHVDEYPLDDTFKSSPARLKYENPRTAPLAPKRRLLSFRKRRSSATTRSSTQSEPGTKHIRTVSLDLMQSAMSFNDEESRSESPDWACQTSLAIEAGRLSMDSVSLQRRGAASSQHIYEAVRSPTDNTSSDYQRKQDVRKKEIYGAHSSPRIDPNPIASAACRHPEGSLQLSRKDSTTLPQRKSDNLETVMEKESPRRERAQVASLIDLNKSLPALPSREDARNSGDWI</sequence>
<gene>
    <name evidence="1" type="ORF">OPT61_g4472</name>
</gene>
<accession>A0ACC2IE40</accession>
<comment type="caution">
    <text evidence="1">The sequence shown here is derived from an EMBL/GenBank/DDBJ whole genome shotgun (WGS) entry which is preliminary data.</text>
</comment>